<dbReference type="PANTHER" id="PTHR46417:SF1">
    <property type="entry name" value="TRNA (GUANINE-N(1)-)-METHYLTRANSFERASE"/>
    <property type="match status" value="1"/>
</dbReference>
<dbReference type="GO" id="GO:0005829">
    <property type="term" value="C:cytosol"/>
    <property type="evidence" value="ECO:0007669"/>
    <property type="project" value="TreeGrafter"/>
</dbReference>
<feature type="domain" description="tRNA methyltransferase TRMD/TRM10-type" evidence="18">
    <location>
        <begin position="1"/>
        <end position="221"/>
    </location>
</feature>
<dbReference type="InterPro" id="IPR023148">
    <property type="entry name" value="tRNA_m1G_MeTrfase_C_sf"/>
</dbReference>
<dbReference type="Pfam" id="PF01746">
    <property type="entry name" value="tRNA_m1G_MT"/>
    <property type="match status" value="1"/>
</dbReference>
<dbReference type="NCBIfam" id="TIGR00088">
    <property type="entry name" value="trmD"/>
    <property type="match status" value="1"/>
</dbReference>
<comment type="subcellular location">
    <subcellularLocation>
        <location evidence="2 15 17">Cytoplasm</location>
    </subcellularLocation>
</comment>
<dbReference type="NCBIfam" id="NF000648">
    <property type="entry name" value="PRK00026.1"/>
    <property type="match status" value="1"/>
</dbReference>
<dbReference type="Gene3D" id="3.40.1280.10">
    <property type="match status" value="1"/>
</dbReference>
<evidence type="ECO:0000256" key="7">
    <source>
        <dbReference type="ARBA" id="ARBA00022490"/>
    </source>
</evidence>
<evidence type="ECO:0000313" key="19">
    <source>
        <dbReference type="EMBL" id="TPE57146.1"/>
    </source>
</evidence>
<accession>A0A501X9J4</accession>
<evidence type="ECO:0000256" key="3">
    <source>
        <dbReference type="ARBA" id="ARBA00007630"/>
    </source>
</evidence>
<dbReference type="InterPro" id="IPR016009">
    <property type="entry name" value="tRNA_MeTrfase_TRMD/TRM10"/>
</dbReference>
<evidence type="ECO:0000256" key="10">
    <source>
        <dbReference type="ARBA" id="ARBA00022691"/>
    </source>
</evidence>
<evidence type="ECO:0000313" key="20">
    <source>
        <dbReference type="Proteomes" id="UP000319776"/>
    </source>
</evidence>
<feature type="binding site" evidence="15 16">
    <location>
        <begin position="128"/>
        <end position="133"/>
    </location>
    <ligand>
        <name>S-adenosyl-L-methionine</name>
        <dbReference type="ChEBI" id="CHEBI:59789"/>
    </ligand>
</feature>
<comment type="function">
    <text evidence="1 15 17">Specifically methylates guanosine-37 in various tRNAs.</text>
</comment>
<dbReference type="Proteomes" id="UP000319776">
    <property type="component" value="Unassembled WGS sequence"/>
</dbReference>
<feature type="binding site" evidence="15 16">
    <location>
        <position position="109"/>
    </location>
    <ligand>
        <name>S-adenosyl-L-methionine</name>
        <dbReference type="ChEBI" id="CHEBI:59789"/>
    </ligand>
</feature>
<dbReference type="EMBL" id="VFSS01000008">
    <property type="protein sequence ID" value="TPE57146.1"/>
    <property type="molecule type" value="Genomic_DNA"/>
</dbReference>
<dbReference type="GO" id="GO:0052906">
    <property type="term" value="F:tRNA (guanine(37)-N1)-methyltransferase activity"/>
    <property type="evidence" value="ECO:0007669"/>
    <property type="project" value="UniProtKB-UniRule"/>
</dbReference>
<dbReference type="SUPFAM" id="SSF75217">
    <property type="entry name" value="alpha/beta knot"/>
    <property type="match status" value="1"/>
</dbReference>
<organism evidence="19 20">
    <name type="scientific">[Mycoplasma] falconis</name>
    <dbReference type="NCBI Taxonomy" id="92403"/>
    <lineage>
        <taxon>Bacteria</taxon>
        <taxon>Bacillati</taxon>
        <taxon>Mycoplasmatota</taxon>
        <taxon>Mycoplasmoidales</taxon>
        <taxon>Metamycoplasmataceae</taxon>
        <taxon>Metamycoplasma</taxon>
    </lineage>
</organism>
<dbReference type="OrthoDB" id="9807416at2"/>
<evidence type="ECO:0000259" key="18">
    <source>
        <dbReference type="Pfam" id="PF01746"/>
    </source>
</evidence>
<dbReference type="InterPro" id="IPR029026">
    <property type="entry name" value="tRNA_m1G_MTases_N"/>
</dbReference>
<dbReference type="PIRSF" id="PIRSF000386">
    <property type="entry name" value="tRNA_mtase"/>
    <property type="match status" value="1"/>
</dbReference>
<comment type="caution">
    <text evidence="19">The sequence shown here is derived from an EMBL/GenBank/DDBJ whole genome shotgun (WGS) entry which is preliminary data.</text>
</comment>
<evidence type="ECO:0000256" key="16">
    <source>
        <dbReference type="PIRSR" id="PIRSR000386-1"/>
    </source>
</evidence>
<reference evidence="19 20" key="1">
    <citation type="submission" date="2019-06" db="EMBL/GenBank/DDBJ databases">
        <title>Mycoplasma falconis type strain whole genome sequence.</title>
        <authorList>
            <person name="Spergser J."/>
        </authorList>
    </citation>
    <scope>NUCLEOTIDE SEQUENCE [LARGE SCALE GENOMIC DNA]</scope>
    <source>
        <strain evidence="19 20">ATCC 51372</strain>
    </source>
</reference>
<dbReference type="PANTHER" id="PTHR46417">
    <property type="entry name" value="TRNA (GUANINE-N(1)-)-METHYLTRANSFERASE"/>
    <property type="match status" value="1"/>
</dbReference>
<dbReference type="EC" id="2.1.1.228" evidence="5 15"/>
<evidence type="ECO:0000256" key="15">
    <source>
        <dbReference type="HAMAP-Rule" id="MF_00605"/>
    </source>
</evidence>
<comment type="similarity">
    <text evidence="3 15 17">Belongs to the RNA methyltransferase TrmD family.</text>
</comment>
<dbReference type="RefSeq" id="WP_140781444.1">
    <property type="nucleotide sequence ID" value="NZ_VFSS01000008.1"/>
</dbReference>
<keyword evidence="10 15" id="KW-0949">S-adenosyl-L-methionine</keyword>
<dbReference type="Gene3D" id="1.10.1270.20">
    <property type="entry name" value="tRNA(m1g37)methyltransferase, domain 2"/>
    <property type="match status" value="1"/>
</dbReference>
<evidence type="ECO:0000256" key="6">
    <source>
        <dbReference type="ARBA" id="ARBA00014679"/>
    </source>
</evidence>
<dbReference type="InterPro" id="IPR002649">
    <property type="entry name" value="tRNA_m1G_MeTrfase_TrmD"/>
</dbReference>
<keyword evidence="20" id="KW-1185">Reference proteome</keyword>
<evidence type="ECO:0000256" key="4">
    <source>
        <dbReference type="ARBA" id="ARBA00011738"/>
    </source>
</evidence>
<keyword evidence="11 15" id="KW-0819">tRNA processing</keyword>
<evidence type="ECO:0000256" key="5">
    <source>
        <dbReference type="ARBA" id="ARBA00012807"/>
    </source>
</evidence>
<sequence>MKINILTLFPDYFESFKTQSIIAKGINLGHIEINVINFRDFSKEKHHKVDDTPYGGGDGMLLQIEPIDLALQSLAKPSHKILISPQGQTFNQKKAHELSKFEEITLICGHYEGFDERISYLVDEELSIGDYILTGGEIPAMIISEAVARLVPGVLKKGSHQQESFENEGWLDFPQYTRPADYKGWKVPEVLLSGDHAKIAKWREDNARLNTKIKRPDLYEKLTKGENNES</sequence>
<dbReference type="GO" id="GO:0002939">
    <property type="term" value="P:tRNA N1-guanine methylation"/>
    <property type="evidence" value="ECO:0007669"/>
    <property type="project" value="TreeGrafter"/>
</dbReference>
<evidence type="ECO:0000256" key="2">
    <source>
        <dbReference type="ARBA" id="ARBA00004496"/>
    </source>
</evidence>
<evidence type="ECO:0000256" key="14">
    <source>
        <dbReference type="ARBA" id="ARBA00047783"/>
    </source>
</evidence>
<comment type="catalytic activity">
    <reaction evidence="14 15 17">
        <text>guanosine(37) in tRNA + S-adenosyl-L-methionine = N(1)-methylguanosine(37) in tRNA + S-adenosyl-L-homocysteine + H(+)</text>
        <dbReference type="Rhea" id="RHEA:36899"/>
        <dbReference type="Rhea" id="RHEA-COMP:10145"/>
        <dbReference type="Rhea" id="RHEA-COMP:10147"/>
        <dbReference type="ChEBI" id="CHEBI:15378"/>
        <dbReference type="ChEBI" id="CHEBI:57856"/>
        <dbReference type="ChEBI" id="CHEBI:59789"/>
        <dbReference type="ChEBI" id="CHEBI:73542"/>
        <dbReference type="ChEBI" id="CHEBI:74269"/>
        <dbReference type="EC" id="2.1.1.228"/>
    </reaction>
</comment>
<name>A0A501X9J4_9BACT</name>
<evidence type="ECO:0000256" key="12">
    <source>
        <dbReference type="ARBA" id="ARBA00029736"/>
    </source>
</evidence>
<comment type="subunit">
    <text evidence="4 15 17">Homodimer.</text>
</comment>
<dbReference type="HAMAP" id="MF_00605">
    <property type="entry name" value="TrmD"/>
    <property type="match status" value="1"/>
</dbReference>
<keyword evidence="9 15" id="KW-0808">Transferase</keyword>
<proteinExistence type="inferred from homology"/>
<evidence type="ECO:0000256" key="9">
    <source>
        <dbReference type="ARBA" id="ARBA00022679"/>
    </source>
</evidence>
<keyword evidence="8 15" id="KW-0489">Methyltransferase</keyword>
<dbReference type="FunFam" id="3.40.1280.10:FF:000001">
    <property type="entry name" value="tRNA (guanine-N(1)-)-methyltransferase"/>
    <property type="match status" value="1"/>
</dbReference>
<protein>
    <recommendedName>
        <fullName evidence="6 15">tRNA (guanine-N(1)-)-methyltransferase</fullName>
        <ecNumber evidence="5 15">2.1.1.228</ecNumber>
    </recommendedName>
    <alternativeName>
        <fullName evidence="12 15">M1G-methyltransferase</fullName>
    </alternativeName>
    <alternativeName>
        <fullName evidence="13 15">tRNA [GM37] methyltransferase</fullName>
    </alternativeName>
</protein>
<evidence type="ECO:0000256" key="13">
    <source>
        <dbReference type="ARBA" id="ARBA00033392"/>
    </source>
</evidence>
<evidence type="ECO:0000256" key="8">
    <source>
        <dbReference type="ARBA" id="ARBA00022603"/>
    </source>
</evidence>
<keyword evidence="7 15" id="KW-0963">Cytoplasm</keyword>
<dbReference type="InterPro" id="IPR029028">
    <property type="entry name" value="Alpha/beta_knot_MTases"/>
</dbReference>
<dbReference type="CDD" id="cd18080">
    <property type="entry name" value="TrmD-like"/>
    <property type="match status" value="1"/>
</dbReference>
<evidence type="ECO:0000256" key="1">
    <source>
        <dbReference type="ARBA" id="ARBA00002634"/>
    </source>
</evidence>
<dbReference type="AlphaFoldDB" id="A0A501X9J4"/>
<gene>
    <name evidence="15 19" type="primary">trmD</name>
    <name evidence="19" type="ORF">FJO69_02330</name>
</gene>
<evidence type="ECO:0000256" key="11">
    <source>
        <dbReference type="ARBA" id="ARBA00022694"/>
    </source>
</evidence>
<evidence type="ECO:0000256" key="17">
    <source>
        <dbReference type="RuleBase" id="RU003464"/>
    </source>
</evidence>